<dbReference type="AlphaFoldDB" id="A0AAD9NBP7"/>
<sequence length="356" mass="41178">MALSCCKNVDIPRVDLIDITKDEFIENHLKTGTPVIIERATDKWPAKQWTIDSLCELVGDNIVSVRSNTNCTEYKLGKKYNIRETPFKSYIADLKANNKRAQNSYLAVQNIRKSLPQLQDQIQVPEYVGKLHGGPFLWIAHGGHYALHMFNQHDVKEVFTPKYLVAGHIKVTGMSFSWIAENKDFRKYCHFDPDDGFLIIIQGSKQVRLFGCGIDTMYPNPLGSKGRTVQSTVDCEEPDMDRHPLFEGITCHHCQLMAEKYFIFQTDCRWPAFKHWLLNIIEQNRGYPSWPRTLSRLPEALNNFIINQWHDYATESQLELLVSEIKQYLKIEELPDEKSSGKHPPPLQIRGLVWRC</sequence>
<keyword evidence="3" id="KW-1185">Reference proteome</keyword>
<dbReference type="InterPro" id="IPR041667">
    <property type="entry name" value="Cupin_8"/>
</dbReference>
<evidence type="ECO:0000313" key="2">
    <source>
        <dbReference type="EMBL" id="KAK2162698.1"/>
    </source>
</evidence>
<accession>A0AAD9NBP7</accession>
<evidence type="ECO:0000259" key="1">
    <source>
        <dbReference type="Pfam" id="PF13621"/>
    </source>
</evidence>
<protein>
    <recommendedName>
        <fullName evidence="1">Cupin-like domain-containing protein</fullName>
    </recommendedName>
</protein>
<dbReference type="Proteomes" id="UP001208570">
    <property type="component" value="Unassembled WGS sequence"/>
</dbReference>
<dbReference type="GO" id="GO:0051864">
    <property type="term" value="F:histone H3K36 demethylase activity"/>
    <property type="evidence" value="ECO:0007669"/>
    <property type="project" value="TreeGrafter"/>
</dbReference>
<dbReference type="GO" id="GO:0005634">
    <property type="term" value="C:nucleus"/>
    <property type="evidence" value="ECO:0007669"/>
    <property type="project" value="TreeGrafter"/>
</dbReference>
<dbReference type="PANTHER" id="PTHR12461">
    <property type="entry name" value="HYPOXIA-INDUCIBLE FACTOR 1 ALPHA INHIBITOR-RELATED"/>
    <property type="match status" value="1"/>
</dbReference>
<gene>
    <name evidence="2" type="ORF">LSH36_93g03003</name>
</gene>
<dbReference type="SUPFAM" id="SSF51197">
    <property type="entry name" value="Clavaminate synthase-like"/>
    <property type="match status" value="1"/>
</dbReference>
<comment type="caution">
    <text evidence="2">The sequence shown here is derived from an EMBL/GenBank/DDBJ whole genome shotgun (WGS) entry which is preliminary data.</text>
</comment>
<name>A0AAD9NBP7_9ANNE</name>
<proteinExistence type="predicted"/>
<dbReference type="EMBL" id="JAODUP010000093">
    <property type="protein sequence ID" value="KAK2162698.1"/>
    <property type="molecule type" value="Genomic_DNA"/>
</dbReference>
<evidence type="ECO:0000313" key="3">
    <source>
        <dbReference type="Proteomes" id="UP001208570"/>
    </source>
</evidence>
<dbReference type="Gene3D" id="2.60.120.650">
    <property type="entry name" value="Cupin"/>
    <property type="match status" value="1"/>
</dbReference>
<feature type="domain" description="Cupin-like" evidence="1">
    <location>
        <begin position="23"/>
        <end position="256"/>
    </location>
</feature>
<organism evidence="2 3">
    <name type="scientific">Paralvinella palmiformis</name>
    <dbReference type="NCBI Taxonomy" id="53620"/>
    <lineage>
        <taxon>Eukaryota</taxon>
        <taxon>Metazoa</taxon>
        <taxon>Spiralia</taxon>
        <taxon>Lophotrochozoa</taxon>
        <taxon>Annelida</taxon>
        <taxon>Polychaeta</taxon>
        <taxon>Sedentaria</taxon>
        <taxon>Canalipalpata</taxon>
        <taxon>Terebellida</taxon>
        <taxon>Terebelliformia</taxon>
        <taxon>Alvinellidae</taxon>
        <taxon>Paralvinella</taxon>
    </lineage>
</organism>
<reference evidence="2" key="1">
    <citation type="journal article" date="2023" name="Mol. Biol. Evol.">
        <title>Third-Generation Sequencing Reveals the Adaptive Role of the Epigenome in Three Deep-Sea Polychaetes.</title>
        <authorList>
            <person name="Perez M."/>
            <person name="Aroh O."/>
            <person name="Sun Y."/>
            <person name="Lan Y."/>
            <person name="Juniper S.K."/>
            <person name="Young C.R."/>
            <person name="Angers B."/>
            <person name="Qian P.Y."/>
        </authorList>
    </citation>
    <scope>NUCLEOTIDE SEQUENCE</scope>
    <source>
        <strain evidence="2">P08H-3</strain>
    </source>
</reference>
<dbReference type="PANTHER" id="PTHR12461:SF95">
    <property type="entry name" value="JMJC DOMAIN-CONTAINING PROTEIN"/>
    <property type="match status" value="1"/>
</dbReference>
<dbReference type="Pfam" id="PF13621">
    <property type="entry name" value="Cupin_8"/>
    <property type="match status" value="1"/>
</dbReference>